<dbReference type="PANTHER" id="PTHR12234:SF1">
    <property type="entry name" value="FORMIMINOTRANSFERASE N-TERMINAL SUBDOMAIN-CONTAINING PROTEIN"/>
    <property type="match status" value="1"/>
</dbReference>
<proteinExistence type="predicted"/>
<dbReference type="SMART" id="SM01221">
    <property type="entry name" value="FTCD"/>
    <property type="match status" value="1"/>
</dbReference>
<dbReference type="InterPro" id="IPR013802">
    <property type="entry name" value="Formiminotransferase_C"/>
</dbReference>
<evidence type="ECO:0000259" key="1">
    <source>
        <dbReference type="SMART" id="SM01221"/>
    </source>
</evidence>
<accession>A0A8J5XPS7</accession>
<sequence length="190" mass="19038">MACAADVARGIGAAIAPVVPVYLYGAAHAEGRTLAATRRLTPYFKPSNGWAAPPDLPDATAGSAPFEPPSARTGACCCGAVPLVLNFNMALATSDGDAARAVADAVRTRSGGPPGVEALALAHEGGRFEVACNLLAPDETTPAVVRALADAAAARAGTSVVSEYTIGLSVAEIRERLAEADAADAARGAR</sequence>
<dbReference type="PANTHER" id="PTHR12234">
    <property type="entry name" value="FORMIMINOTRANSFERASE-CYCLODEAMINASE"/>
    <property type="match status" value="1"/>
</dbReference>
<feature type="domain" description="Formiminotransferase C-terminal subdomain" evidence="1">
    <location>
        <begin position="82"/>
        <end position="181"/>
    </location>
</feature>
<evidence type="ECO:0000313" key="3">
    <source>
        <dbReference type="Proteomes" id="UP000751190"/>
    </source>
</evidence>
<dbReference type="InterPro" id="IPR037064">
    <property type="entry name" value="Formiminotransferase_N_sf"/>
</dbReference>
<name>A0A8J5XPS7_DIALT</name>
<dbReference type="InterPro" id="IPR051623">
    <property type="entry name" value="FTCD"/>
</dbReference>
<keyword evidence="3" id="KW-1185">Reference proteome</keyword>
<reference evidence="2" key="1">
    <citation type="submission" date="2021-05" db="EMBL/GenBank/DDBJ databases">
        <title>The genome of the haptophyte Pavlova lutheri (Diacronema luteri, Pavlovales) - a model for lipid biosynthesis in eukaryotic algae.</title>
        <authorList>
            <person name="Hulatt C.J."/>
            <person name="Posewitz M.C."/>
        </authorList>
    </citation>
    <scope>NUCLEOTIDE SEQUENCE</scope>
    <source>
        <strain evidence="2">NIVA-4/92</strain>
    </source>
</reference>
<dbReference type="OMA" id="MEICCRI"/>
<protein>
    <recommendedName>
        <fullName evidence="1">Formiminotransferase C-terminal subdomain domain-containing protein</fullName>
    </recommendedName>
</protein>
<dbReference type="Gene3D" id="3.30.70.670">
    <property type="entry name" value="Formiminotransferase, C-terminal subdomain"/>
    <property type="match status" value="1"/>
</dbReference>
<dbReference type="InterPro" id="IPR022384">
    <property type="entry name" value="FormiminoTrfase_cat_dom_sf"/>
</dbReference>
<evidence type="ECO:0000313" key="2">
    <source>
        <dbReference type="EMBL" id="KAG8464494.1"/>
    </source>
</evidence>
<dbReference type="SUPFAM" id="SSF55116">
    <property type="entry name" value="Formiminotransferase domain of formiminotransferase-cyclodeaminase"/>
    <property type="match status" value="2"/>
</dbReference>
<dbReference type="Gene3D" id="3.30.990.10">
    <property type="entry name" value="Formiminotransferase, N-terminal subdomain"/>
    <property type="match status" value="1"/>
</dbReference>
<dbReference type="GO" id="GO:0005542">
    <property type="term" value="F:folic acid binding"/>
    <property type="evidence" value="ECO:0007669"/>
    <property type="project" value="InterPro"/>
</dbReference>
<dbReference type="InterPro" id="IPR037070">
    <property type="entry name" value="Formiminotransferase_C_sf"/>
</dbReference>
<gene>
    <name evidence="2" type="ORF">KFE25_003557</name>
</gene>
<organism evidence="2 3">
    <name type="scientific">Diacronema lutheri</name>
    <name type="common">Unicellular marine alga</name>
    <name type="synonym">Monochrysis lutheri</name>
    <dbReference type="NCBI Taxonomy" id="2081491"/>
    <lineage>
        <taxon>Eukaryota</taxon>
        <taxon>Haptista</taxon>
        <taxon>Haptophyta</taxon>
        <taxon>Pavlovophyceae</taxon>
        <taxon>Pavlovales</taxon>
        <taxon>Pavlovaceae</taxon>
        <taxon>Diacronema</taxon>
    </lineage>
</organism>
<dbReference type="OrthoDB" id="48036at2759"/>
<dbReference type="AlphaFoldDB" id="A0A8J5XPS7"/>
<dbReference type="EMBL" id="JAGTXO010000013">
    <property type="protein sequence ID" value="KAG8464494.1"/>
    <property type="molecule type" value="Genomic_DNA"/>
</dbReference>
<dbReference type="Proteomes" id="UP000751190">
    <property type="component" value="Unassembled WGS sequence"/>
</dbReference>
<dbReference type="GO" id="GO:0016740">
    <property type="term" value="F:transferase activity"/>
    <property type="evidence" value="ECO:0007669"/>
    <property type="project" value="InterPro"/>
</dbReference>
<comment type="caution">
    <text evidence="2">The sequence shown here is derived from an EMBL/GenBank/DDBJ whole genome shotgun (WGS) entry which is preliminary data.</text>
</comment>